<evidence type="ECO:0000313" key="2">
    <source>
        <dbReference type="EMBL" id="GFT02379.1"/>
    </source>
</evidence>
<feature type="compositionally biased region" description="Basic and acidic residues" evidence="1">
    <location>
        <begin position="76"/>
        <end position="98"/>
    </location>
</feature>
<dbReference type="Proteomes" id="UP000887013">
    <property type="component" value="Unassembled WGS sequence"/>
</dbReference>
<feature type="region of interest" description="Disordered" evidence="1">
    <location>
        <begin position="65"/>
        <end position="98"/>
    </location>
</feature>
<proteinExistence type="predicted"/>
<keyword evidence="3" id="KW-1185">Reference proteome</keyword>
<gene>
    <name evidence="2" type="ORF">NPIL_153591</name>
</gene>
<organism evidence="2 3">
    <name type="scientific">Nephila pilipes</name>
    <name type="common">Giant wood spider</name>
    <name type="synonym">Nephila maculata</name>
    <dbReference type="NCBI Taxonomy" id="299642"/>
    <lineage>
        <taxon>Eukaryota</taxon>
        <taxon>Metazoa</taxon>
        <taxon>Ecdysozoa</taxon>
        <taxon>Arthropoda</taxon>
        <taxon>Chelicerata</taxon>
        <taxon>Arachnida</taxon>
        <taxon>Araneae</taxon>
        <taxon>Araneomorphae</taxon>
        <taxon>Entelegynae</taxon>
        <taxon>Araneoidea</taxon>
        <taxon>Nephilidae</taxon>
        <taxon>Nephila</taxon>
    </lineage>
</organism>
<protein>
    <submittedName>
        <fullName evidence="2">Uncharacterized protein</fullName>
    </submittedName>
</protein>
<name>A0A8X6N9I1_NEPPI</name>
<accession>A0A8X6N9I1</accession>
<sequence length="98" mass="11209">MPWKIIICNPPNSAFLQGGTLDSGEKYRPANVKHVVECLKQFMIIANKKPMSVQNNKCPQIKETKMHRKLSTRAKWPKEGAPETCEDGKRRVENGRDM</sequence>
<comment type="caution">
    <text evidence="2">The sequence shown here is derived from an EMBL/GenBank/DDBJ whole genome shotgun (WGS) entry which is preliminary data.</text>
</comment>
<dbReference type="AlphaFoldDB" id="A0A8X6N9I1"/>
<evidence type="ECO:0000313" key="3">
    <source>
        <dbReference type="Proteomes" id="UP000887013"/>
    </source>
</evidence>
<dbReference type="EMBL" id="BMAW01007109">
    <property type="protein sequence ID" value="GFT02379.1"/>
    <property type="molecule type" value="Genomic_DNA"/>
</dbReference>
<evidence type="ECO:0000256" key="1">
    <source>
        <dbReference type="SAM" id="MobiDB-lite"/>
    </source>
</evidence>
<reference evidence="2" key="1">
    <citation type="submission" date="2020-08" db="EMBL/GenBank/DDBJ databases">
        <title>Multicomponent nature underlies the extraordinary mechanical properties of spider dragline silk.</title>
        <authorList>
            <person name="Kono N."/>
            <person name="Nakamura H."/>
            <person name="Mori M."/>
            <person name="Yoshida Y."/>
            <person name="Ohtoshi R."/>
            <person name="Malay A.D."/>
            <person name="Moran D.A.P."/>
            <person name="Tomita M."/>
            <person name="Numata K."/>
            <person name="Arakawa K."/>
        </authorList>
    </citation>
    <scope>NUCLEOTIDE SEQUENCE</scope>
</reference>